<dbReference type="Proteomes" id="UP001596161">
    <property type="component" value="Unassembled WGS sequence"/>
</dbReference>
<reference evidence="10" key="1">
    <citation type="journal article" date="2019" name="Int. J. Syst. Evol. Microbiol.">
        <title>The Global Catalogue of Microorganisms (GCM) 10K type strain sequencing project: providing services to taxonomists for standard genome sequencing and annotation.</title>
        <authorList>
            <consortium name="The Broad Institute Genomics Platform"/>
            <consortium name="The Broad Institute Genome Sequencing Center for Infectious Disease"/>
            <person name="Wu L."/>
            <person name="Ma J."/>
        </authorList>
    </citation>
    <scope>NUCLEOTIDE SEQUENCE [LARGE SCALE GENOMIC DNA]</scope>
    <source>
        <strain evidence="10">KACC 12602</strain>
    </source>
</reference>
<evidence type="ECO:0000256" key="6">
    <source>
        <dbReference type="ARBA" id="ARBA00023136"/>
    </source>
</evidence>
<dbReference type="PANTHER" id="PTHR30506:SF3">
    <property type="entry name" value="UPF0126 INNER MEMBRANE PROTEIN YADS-RELATED"/>
    <property type="match status" value="1"/>
</dbReference>
<evidence type="ECO:0000256" key="4">
    <source>
        <dbReference type="ARBA" id="ARBA00022692"/>
    </source>
</evidence>
<feature type="transmembrane region" description="Helical" evidence="7">
    <location>
        <begin position="185"/>
        <end position="201"/>
    </location>
</feature>
<keyword evidence="10" id="KW-1185">Reference proteome</keyword>
<evidence type="ECO:0000256" key="5">
    <source>
        <dbReference type="ARBA" id="ARBA00022989"/>
    </source>
</evidence>
<keyword evidence="3" id="KW-1003">Cell membrane</keyword>
<keyword evidence="4 7" id="KW-0812">Transmembrane</keyword>
<dbReference type="EMBL" id="JBHSKT010000002">
    <property type="protein sequence ID" value="MFC5269578.1"/>
    <property type="molecule type" value="Genomic_DNA"/>
</dbReference>
<protein>
    <submittedName>
        <fullName evidence="9">Trimeric intracellular cation channel family protein</fullName>
    </submittedName>
</protein>
<evidence type="ECO:0000256" key="3">
    <source>
        <dbReference type="ARBA" id="ARBA00022475"/>
    </source>
</evidence>
<proteinExistence type="inferred from homology"/>
<feature type="transmembrane region" description="Helical" evidence="7">
    <location>
        <begin position="40"/>
        <end position="59"/>
    </location>
</feature>
<evidence type="ECO:0000256" key="2">
    <source>
        <dbReference type="ARBA" id="ARBA00008193"/>
    </source>
</evidence>
<feature type="transmembrane region" description="Helical" evidence="7">
    <location>
        <begin position="128"/>
        <end position="149"/>
    </location>
</feature>
<organism evidence="9 10">
    <name type="scientific">Adhaeribacter terreus</name>
    <dbReference type="NCBI Taxonomy" id="529703"/>
    <lineage>
        <taxon>Bacteria</taxon>
        <taxon>Pseudomonadati</taxon>
        <taxon>Bacteroidota</taxon>
        <taxon>Cytophagia</taxon>
        <taxon>Cytophagales</taxon>
        <taxon>Hymenobacteraceae</taxon>
        <taxon>Adhaeribacter</taxon>
    </lineage>
</organism>
<feature type="transmembrane region" description="Helical" evidence="7">
    <location>
        <begin position="161"/>
        <end position="179"/>
    </location>
</feature>
<dbReference type="PANTHER" id="PTHR30506">
    <property type="entry name" value="INNER MEMBRANE PROTEIN"/>
    <property type="match status" value="1"/>
</dbReference>
<feature type="domain" description="Glycine transporter" evidence="8">
    <location>
        <begin position="103"/>
        <end position="177"/>
    </location>
</feature>
<comment type="subcellular location">
    <subcellularLocation>
        <location evidence="1">Cell membrane</location>
        <topology evidence="1">Multi-pass membrane protein</topology>
    </subcellularLocation>
</comment>
<feature type="transmembrane region" description="Helical" evidence="7">
    <location>
        <begin position="71"/>
        <end position="90"/>
    </location>
</feature>
<name>A0ABW0E7V0_9BACT</name>
<dbReference type="Pfam" id="PF03458">
    <property type="entry name" value="Gly_transporter"/>
    <property type="match status" value="2"/>
</dbReference>
<evidence type="ECO:0000313" key="9">
    <source>
        <dbReference type="EMBL" id="MFC5269578.1"/>
    </source>
</evidence>
<dbReference type="RefSeq" id="WP_378015959.1">
    <property type="nucleotide sequence ID" value="NZ_JBHSKT010000002.1"/>
</dbReference>
<evidence type="ECO:0000259" key="8">
    <source>
        <dbReference type="Pfam" id="PF03458"/>
    </source>
</evidence>
<keyword evidence="5 7" id="KW-1133">Transmembrane helix</keyword>
<feature type="transmembrane region" description="Helical" evidence="7">
    <location>
        <begin position="13"/>
        <end position="33"/>
    </location>
</feature>
<dbReference type="InterPro" id="IPR005115">
    <property type="entry name" value="Gly_transporter"/>
</dbReference>
<keyword evidence="6 7" id="KW-0472">Membrane</keyword>
<feature type="transmembrane region" description="Helical" evidence="7">
    <location>
        <begin position="102"/>
        <end position="122"/>
    </location>
</feature>
<comment type="caution">
    <text evidence="9">The sequence shown here is derived from an EMBL/GenBank/DDBJ whole genome shotgun (WGS) entry which is preliminary data.</text>
</comment>
<feature type="domain" description="Glycine transporter" evidence="8">
    <location>
        <begin position="20"/>
        <end position="91"/>
    </location>
</feature>
<comment type="similarity">
    <text evidence="2">Belongs to the UPF0126 family.</text>
</comment>
<gene>
    <name evidence="9" type="ORF">ACFPIB_03085</name>
</gene>
<sequence length="211" mass="23305">MRFPEILILFREFHFVDIVLYIGIFVFAITGALKARAHQMDIFGAGVLAFATAYGGGTLRDLLIGIKINWMNDQLALGLVISAVIIVFLLRRNKAEFNRSLFFTDAIGLGMFTIAGIERSLANGVNEIYAVLMGVMSATFGGLLADIISNHVPALLKKGELYATVCLIGGTVYILLARLQLNDDLNMLICVILVVLLRIISKWKRIFLPEI</sequence>
<accession>A0ABW0E7V0</accession>
<evidence type="ECO:0000313" key="10">
    <source>
        <dbReference type="Proteomes" id="UP001596161"/>
    </source>
</evidence>
<evidence type="ECO:0000256" key="1">
    <source>
        <dbReference type="ARBA" id="ARBA00004651"/>
    </source>
</evidence>
<evidence type="ECO:0000256" key="7">
    <source>
        <dbReference type="SAM" id="Phobius"/>
    </source>
</evidence>